<dbReference type="Proteomes" id="UP000719766">
    <property type="component" value="Unassembled WGS sequence"/>
</dbReference>
<feature type="non-terminal residue" evidence="1">
    <location>
        <position position="82"/>
    </location>
</feature>
<proteinExistence type="predicted"/>
<accession>A0A9P7ANH4</accession>
<dbReference type="OrthoDB" id="2840473at2759"/>
<dbReference type="SUPFAM" id="SSF56219">
    <property type="entry name" value="DNase I-like"/>
    <property type="match status" value="1"/>
</dbReference>
<evidence type="ECO:0000313" key="1">
    <source>
        <dbReference type="EMBL" id="KAG1792358.1"/>
    </source>
</evidence>
<protein>
    <submittedName>
        <fullName evidence="1">Uncharacterized protein</fullName>
    </submittedName>
</protein>
<gene>
    <name evidence="1" type="ORF">HD556DRAFT_1187763</name>
</gene>
<keyword evidence="2" id="KW-1185">Reference proteome</keyword>
<feature type="non-terminal residue" evidence="1">
    <location>
        <position position="1"/>
    </location>
</feature>
<dbReference type="GeneID" id="64589871"/>
<dbReference type="Gene3D" id="3.60.10.10">
    <property type="entry name" value="Endonuclease/exonuclease/phosphatase"/>
    <property type="match status" value="1"/>
</dbReference>
<dbReference type="InterPro" id="IPR036691">
    <property type="entry name" value="Endo/exonu/phosph_ase_sf"/>
</dbReference>
<reference evidence="1" key="1">
    <citation type="journal article" date="2020" name="New Phytol.">
        <title>Comparative genomics reveals dynamic genome evolution in host specialist ectomycorrhizal fungi.</title>
        <authorList>
            <person name="Lofgren L.A."/>
            <person name="Nguyen N.H."/>
            <person name="Vilgalys R."/>
            <person name="Ruytinx J."/>
            <person name="Liao H.L."/>
            <person name="Branco S."/>
            <person name="Kuo A."/>
            <person name="LaButti K."/>
            <person name="Lipzen A."/>
            <person name="Andreopoulos W."/>
            <person name="Pangilinan J."/>
            <person name="Riley R."/>
            <person name="Hundley H."/>
            <person name="Na H."/>
            <person name="Barry K."/>
            <person name="Grigoriev I.V."/>
            <person name="Stajich J.E."/>
            <person name="Kennedy P.G."/>
        </authorList>
    </citation>
    <scope>NUCLEOTIDE SEQUENCE</scope>
    <source>
        <strain evidence="1">S12</strain>
    </source>
</reference>
<comment type="caution">
    <text evidence="1">The sequence shown here is derived from an EMBL/GenBank/DDBJ whole genome shotgun (WGS) entry which is preliminary data.</text>
</comment>
<evidence type="ECO:0000313" key="2">
    <source>
        <dbReference type="Proteomes" id="UP000719766"/>
    </source>
</evidence>
<organism evidence="1 2">
    <name type="scientific">Suillus plorans</name>
    <dbReference type="NCBI Taxonomy" id="116603"/>
    <lineage>
        <taxon>Eukaryota</taxon>
        <taxon>Fungi</taxon>
        <taxon>Dikarya</taxon>
        <taxon>Basidiomycota</taxon>
        <taxon>Agaricomycotina</taxon>
        <taxon>Agaricomycetes</taxon>
        <taxon>Agaricomycetidae</taxon>
        <taxon>Boletales</taxon>
        <taxon>Suillineae</taxon>
        <taxon>Suillaceae</taxon>
        <taxon>Suillus</taxon>
    </lineage>
</organism>
<dbReference type="EMBL" id="JABBWE010000037">
    <property type="protein sequence ID" value="KAG1792358.1"/>
    <property type="molecule type" value="Genomic_DNA"/>
</dbReference>
<name>A0A9P7ANH4_9AGAM</name>
<dbReference type="AlphaFoldDB" id="A0A9P7ANH4"/>
<dbReference type="RefSeq" id="XP_041158995.1">
    <property type="nucleotide sequence ID" value="XM_041296107.1"/>
</dbReference>
<sequence>EQDILIIQEPCIDFLSNIRATQDWNIIYPSNQHSDGNRTHAVTLINKHLNTNNWCQLPFPFSDIILIQLNGPFSKRTIFNIY</sequence>